<organism evidence="1 2">
    <name type="scientific">Cryptolaemus montrouzieri</name>
    <dbReference type="NCBI Taxonomy" id="559131"/>
    <lineage>
        <taxon>Eukaryota</taxon>
        <taxon>Metazoa</taxon>
        <taxon>Ecdysozoa</taxon>
        <taxon>Arthropoda</taxon>
        <taxon>Hexapoda</taxon>
        <taxon>Insecta</taxon>
        <taxon>Pterygota</taxon>
        <taxon>Neoptera</taxon>
        <taxon>Endopterygota</taxon>
        <taxon>Coleoptera</taxon>
        <taxon>Polyphaga</taxon>
        <taxon>Cucujiformia</taxon>
        <taxon>Coccinelloidea</taxon>
        <taxon>Coccinellidae</taxon>
        <taxon>Scymninae</taxon>
        <taxon>Scymnini</taxon>
        <taxon>Cryptolaemus</taxon>
    </lineage>
</organism>
<gene>
    <name evidence="1" type="ORF">HHI36_019728</name>
</gene>
<proteinExistence type="predicted"/>
<accession>A0ABD2N8K9</accession>
<reference evidence="1 2" key="1">
    <citation type="journal article" date="2021" name="BMC Biol.">
        <title>Horizontally acquired antibacterial genes associated with adaptive radiation of ladybird beetles.</title>
        <authorList>
            <person name="Li H.S."/>
            <person name="Tang X.F."/>
            <person name="Huang Y.H."/>
            <person name="Xu Z.Y."/>
            <person name="Chen M.L."/>
            <person name="Du X.Y."/>
            <person name="Qiu B.Y."/>
            <person name="Chen P.T."/>
            <person name="Zhang W."/>
            <person name="Slipinski A."/>
            <person name="Escalona H.E."/>
            <person name="Waterhouse R.M."/>
            <person name="Zwick A."/>
            <person name="Pang H."/>
        </authorList>
    </citation>
    <scope>NUCLEOTIDE SEQUENCE [LARGE SCALE GENOMIC DNA]</scope>
    <source>
        <strain evidence="1">SYSU2018</strain>
    </source>
</reference>
<keyword evidence="2" id="KW-1185">Reference proteome</keyword>
<evidence type="ECO:0000313" key="2">
    <source>
        <dbReference type="Proteomes" id="UP001516400"/>
    </source>
</evidence>
<sequence length="125" mass="14540">MKELQYFIPRRGHSFLPNDRMFGTAKRHIQKNDKIITPIEYENLIAETNENFEIRQAKTEDIDKKMMANPLQETSALWIPMALPKDKKVTFAISKVSHFTLFKTTPGLVTTRESIDCLVSHDFQL</sequence>
<comment type="caution">
    <text evidence="1">The sequence shown here is derived from an EMBL/GenBank/DDBJ whole genome shotgun (WGS) entry which is preliminary data.</text>
</comment>
<dbReference type="AlphaFoldDB" id="A0ABD2N8K9"/>
<dbReference type="Proteomes" id="UP001516400">
    <property type="component" value="Unassembled WGS sequence"/>
</dbReference>
<protein>
    <submittedName>
        <fullName evidence="1">Uncharacterized protein</fullName>
    </submittedName>
</protein>
<dbReference type="EMBL" id="JABFTP020000083">
    <property type="protein sequence ID" value="KAL3274952.1"/>
    <property type="molecule type" value="Genomic_DNA"/>
</dbReference>
<evidence type="ECO:0000313" key="1">
    <source>
        <dbReference type="EMBL" id="KAL3274952.1"/>
    </source>
</evidence>
<name>A0ABD2N8K9_9CUCU</name>